<dbReference type="STRING" id="161398.PP2015_3779"/>
<dbReference type="GO" id="GO:0016829">
    <property type="term" value="F:lyase activity"/>
    <property type="evidence" value="ECO:0007669"/>
    <property type="project" value="UniProtKB-KW"/>
</dbReference>
<organism evidence="1 2">
    <name type="scientific">Pseudoalteromonas phenolica</name>
    <dbReference type="NCBI Taxonomy" id="161398"/>
    <lineage>
        <taxon>Bacteria</taxon>
        <taxon>Pseudomonadati</taxon>
        <taxon>Pseudomonadota</taxon>
        <taxon>Gammaproteobacteria</taxon>
        <taxon>Alteromonadales</taxon>
        <taxon>Pseudoalteromonadaceae</taxon>
        <taxon>Pseudoalteromonas</taxon>
    </lineage>
</organism>
<dbReference type="Gene3D" id="3.10.180.10">
    <property type="entry name" value="2,3-Dihydroxybiphenyl 1,2-Dioxygenase, domain 1"/>
    <property type="match status" value="1"/>
</dbReference>
<dbReference type="EMBL" id="CP013188">
    <property type="protein sequence ID" value="ALO44250.1"/>
    <property type="molecule type" value="Genomic_DNA"/>
</dbReference>
<protein>
    <submittedName>
        <fullName evidence="1">Lactoylglutathione lyase</fullName>
    </submittedName>
</protein>
<dbReference type="KEGG" id="pphe:PP2015_3779"/>
<evidence type="ECO:0000313" key="2">
    <source>
        <dbReference type="Proteomes" id="UP000061457"/>
    </source>
</evidence>
<dbReference type="SUPFAM" id="SSF54593">
    <property type="entry name" value="Glyoxalase/Bleomycin resistance protein/Dihydroxybiphenyl dioxygenase"/>
    <property type="match status" value="1"/>
</dbReference>
<keyword evidence="1" id="KW-0456">Lyase</keyword>
<dbReference type="AlphaFoldDB" id="A0A0S2K750"/>
<proteinExistence type="predicted"/>
<evidence type="ECO:0000313" key="1">
    <source>
        <dbReference type="EMBL" id="ALO44250.1"/>
    </source>
</evidence>
<dbReference type="InterPro" id="IPR029068">
    <property type="entry name" value="Glyas_Bleomycin-R_OHBP_Dase"/>
</dbReference>
<name>A0A0S2K750_9GAMM</name>
<keyword evidence="2" id="KW-1185">Reference proteome</keyword>
<accession>A0A0S2K750</accession>
<gene>
    <name evidence="1" type="ORF">PP2015_3779</name>
</gene>
<dbReference type="Proteomes" id="UP000061457">
    <property type="component" value="Chromosome II"/>
</dbReference>
<reference evidence="1 2" key="1">
    <citation type="submission" date="2015-11" db="EMBL/GenBank/DDBJ databases">
        <authorList>
            <person name="Zhang Y."/>
            <person name="Guo Z."/>
        </authorList>
    </citation>
    <scope>NUCLEOTIDE SEQUENCE [LARGE SCALE GENOMIC DNA]</scope>
    <source>
        <strain evidence="1 2">KCTC 12086</strain>
    </source>
</reference>
<sequence>MYVKVTGTVHSEKLVYLAKFQGIQMQVDEIRVFIPSKDYAVSKRFYQALGFNMEYVSEDLTLFDNGNCFFFLQRFYNQEFAENLMMQLSVLDIEEVFERVERLEGFDIKFEPISQQRWGKVFYLWGPSGELWHITQFNSHTNPQ</sequence>
<dbReference type="PATRIC" id="fig|161398.10.peg.3863"/>